<evidence type="ECO:0000256" key="1">
    <source>
        <dbReference type="ARBA" id="ARBA00022741"/>
    </source>
</evidence>
<evidence type="ECO:0000256" key="2">
    <source>
        <dbReference type="ARBA" id="ARBA00022801"/>
    </source>
</evidence>
<feature type="region of interest" description="Disordered" evidence="5">
    <location>
        <begin position="1006"/>
        <end position="1028"/>
    </location>
</feature>
<sequence length="1247" mass="136020">MIIRAAQGVCNFGIANFQRNARARTPPPQQQQRPLHEQQQLERHWQQRRSMVGDLQLQRVFASTIQLFQRQHHPTGASERRSSGGNRSNSTKHCTGGRRHDLGSISGLVGTMPSVVGSRCLIQRASMNSVAVVSQWKSSTSDRCGRDDIKWGGRVQSFSSKQRGVSHISDFLMQQRQQGGQQQEEGNLWWEDAETESQLDFLGATAAGVEGRCTVVRQQQQYEEHRQQRQQAYSMGAKDLGDSPRRMLVCAATTDGPFRSSAHHDAETAQLVTTKAAATAAATEGTGVAAGEVSLFLMASPLTPAERQELLCLWRRLSSRESLLKSSEGISEGPSLAALLEARWSLPASLFSAAHTQTAYLRWLYNSLQEHQEQQYCQAQQQLQQTQQEKQEQDCEQRQARRHEMSSLESMQSDAFRDLLQSIRGQFDLEEAAAARSVKHQPHERLQVLMQEWTRAVRGRQEGDLLTSTYRLLLEVCAAVDRPLGPLSGTPGTVKDPAVSPLLPPAAGPLLALYRIYLAKSGISAAVSYKNILKLVDLTTPELWFPVGRQRQRRVCLSLGPPNSGKTRGALEALLGAASGCYMGPLRLLATEVYSELRKKGVRCSLITGPSKIIDPEATHVCSTVEAAPLDMDFSVGVIDEVQLLADPHRGPAWTRAFLGLRVRELHVCGEVGAEPLVKSLVLRCGDTIYREDRKASLASVKVETEALPADWIAALQPGDCLLAFSVVDCWRLKALLSASGVQAAMLYGQLPPEVRVQQIESFNEAVRMHSCEQQQHVQDKWGQQNLPTVHPDEAPSQPAQGAAGETRASATLKPEGAAGLADAAAGSSLPAHSVLIATDAIGLGVNLSIRRIIFTSTCKYDGISLRPLDASEVRQLAYRAGRFGGPWGAQGGLVSALQQDQLDELRTILEGPSVSAPALKAAALLPERWAFELFAHFAAGEPPKCTARLMQKFVSLLHTKAPYFIPAGALHKAVAVAALLRDVALPPPELYIFCMAPVSVSRCTQGHRNERHQEGGHSNMPESEDKAELPWQGAIDVDNSHSPEAAGTEGTGSDSAAAVTAAAASISLPMQAALRSFAVSLAATRVVPLPSPFRVVRKTDKEQQQHQRMQHLGLCSAEEGPWSSYTAAGVGYLGGTVDPASDGEETEATPAETIEALRAWETIYQVLDLYLWLAEKLPTAFVDAPLALSGRSLAADVIAKALQRERPLQGLGARDQLEQFYRSRMPKDLKETSGFRPQKSRETQHA</sequence>
<dbReference type="SMART" id="SM00490">
    <property type="entry name" value="HELICc"/>
    <property type="match status" value="1"/>
</dbReference>
<keyword evidence="3 7" id="KW-0347">Helicase</keyword>
<evidence type="ECO:0000313" key="7">
    <source>
        <dbReference type="EMBL" id="CDJ61221.1"/>
    </source>
</evidence>
<dbReference type="GO" id="GO:0005524">
    <property type="term" value="F:ATP binding"/>
    <property type="evidence" value="ECO:0007669"/>
    <property type="project" value="UniProtKB-KW"/>
</dbReference>
<dbReference type="Gene3D" id="1.20.58.1080">
    <property type="match status" value="1"/>
</dbReference>
<evidence type="ECO:0000313" key="8">
    <source>
        <dbReference type="Proteomes" id="UP000030763"/>
    </source>
</evidence>
<evidence type="ECO:0000259" key="6">
    <source>
        <dbReference type="SMART" id="SM00490"/>
    </source>
</evidence>
<keyword evidence="2" id="KW-0378">Hydrolase</keyword>
<dbReference type="RefSeq" id="XP_013337871.1">
    <property type="nucleotide sequence ID" value="XM_013482417.1"/>
</dbReference>
<dbReference type="Pfam" id="PF12513">
    <property type="entry name" value="SUV3_C"/>
    <property type="match status" value="1"/>
</dbReference>
<dbReference type="OMA" id="WAFELFA"/>
<name>U6MB19_EIMMA</name>
<dbReference type="InterPro" id="IPR055206">
    <property type="entry name" value="DEXQc_SUV3"/>
</dbReference>
<accession>U6MB19</accession>
<dbReference type="Proteomes" id="UP000030763">
    <property type="component" value="Unassembled WGS sequence"/>
</dbReference>
<evidence type="ECO:0000256" key="4">
    <source>
        <dbReference type="ARBA" id="ARBA00022840"/>
    </source>
</evidence>
<reference evidence="7" key="2">
    <citation type="submission" date="2013-10" db="EMBL/GenBank/DDBJ databases">
        <authorList>
            <person name="Aslett M."/>
        </authorList>
    </citation>
    <scope>NUCLEOTIDE SEQUENCE [LARGE SCALE GENOMIC DNA]</scope>
    <source>
        <strain evidence="7">Weybridge</strain>
    </source>
</reference>
<dbReference type="InterPro" id="IPR027417">
    <property type="entry name" value="P-loop_NTPase"/>
</dbReference>
<gene>
    <name evidence="7" type="ORF">EMWEY_00009350</name>
</gene>
<keyword evidence="1" id="KW-0547">Nucleotide-binding</keyword>
<dbReference type="GeneID" id="25334921"/>
<dbReference type="InterPro" id="IPR050699">
    <property type="entry name" value="RNA-DNA_Helicase"/>
</dbReference>
<dbReference type="PANTHER" id="PTHR12131">
    <property type="entry name" value="ATP-DEPENDENT RNA AND DNA HELICASE"/>
    <property type="match status" value="1"/>
</dbReference>
<dbReference type="EMBL" id="HG722032">
    <property type="protein sequence ID" value="CDJ61221.1"/>
    <property type="molecule type" value="Genomic_DNA"/>
</dbReference>
<feature type="region of interest" description="Disordered" evidence="5">
    <location>
        <begin position="785"/>
        <end position="810"/>
    </location>
</feature>
<feature type="region of interest" description="Disordered" evidence="5">
    <location>
        <begin position="69"/>
        <end position="100"/>
    </location>
</feature>
<dbReference type="GO" id="GO:0004386">
    <property type="term" value="F:helicase activity"/>
    <property type="evidence" value="ECO:0007669"/>
    <property type="project" value="UniProtKB-KW"/>
</dbReference>
<evidence type="ECO:0000256" key="3">
    <source>
        <dbReference type="ARBA" id="ARBA00022806"/>
    </source>
</evidence>
<dbReference type="PANTHER" id="PTHR12131:SF1">
    <property type="entry name" value="ATP-DEPENDENT RNA HELICASE SUPV3L1, MITOCHONDRIAL-RELATED"/>
    <property type="match status" value="1"/>
</dbReference>
<dbReference type="Pfam" id="PF22527">
    <property type="entry name" value="DEXQc_Suv3"/>
    <property type="match status" value="1"/>
</dbReference>
<organism evidence="7 8">
    <name type="scientific">Eimeria maxima</name>
    <name type="common">Coccidian parasite</name>
    <dbReference type="NCBI Taxonomy" id="5804"/>
    <lineage>
        <taxon>Eukaryota</taxon>
        <taxon>Sar</taxon>
        <taxon>Alveolata</taxon>
        <taxon>Apicomplexa</taxon>
        <taxon>Conoidasida</taxon>
        <taxon>Coccidia</taxon>
        <taxon>Eucoccidiorida</taxon>
        <taxon>Eimeriorina</taxon>
        <taxon>Eimeriidae</taxon>
        <taxon>Eimeria</taxon>
    </lineage>
</organism>
<dbReference type="Gene3D" id="3.40.50.300">
    <property type="entry name" value="P-loop containing nucleotide triphosphate hydrolases"/>
    <property type="match status" value="2"/>
</dbReference>
<feature type="region of interest" description="Disordered" evidence="5">
    <location>
        <begin position="1223"/>
        <end position="1247"/>
    </location>
</feature>
<evidence type="ECO:0000256" key="5">
    <source>
        <dbReference type="SAM" id="MobiDB-lite"/>
    </source>
</evidence>
<dbReference type="GO" id="GO:0016787">
    <property type="term" value="F:hydrolase activity"/>
    <property type="evidence" value="ECO:0007669"/>
    <property type="project" value="UniProtKB-KW"/>
</dbReference>
<dbReference type="InterPro" id="IPR001650">
    <property type="entry name" value="Helicase_C-like"/>
</dbReference>
<feature type="domain" description="Helicase C-terminal" evidence="6">
    <location>
        <begin position="731"/>
        <end position="885"/>
    </location>
</feature>
<dbReference type="VEuPathDB" id="ToxoDB:EMWEY_00009350"/>
<reference evidence="7" key="1">
    <citation type="submission" date="2013-10" db="EMBL/GenBank/DDBJ databases">
        <title>Genomic analysis of the causative agents of coccidiosis in chickens.</title>
        <authorList>
            <person name="Reid A.J."/>
            <person name="Blake D."/>
            <person name="Billington K."/>
            <person name="Browne H."/>
            <person name="Dunn M."/>
            <person name="Hung S."/>
            <person name="Kawahara F."/>
            <person name="Miranda-Saavedra D."/>
            <person name="Mourier T."/>
            <person name="Nagra H."/>
            <person name="Otto T.D."/>
            <person name="Rawlings N."/>
            <person name="Sanchez A."/>
            <person name="Sanders M."/>
            <person name="Subramaniam C."/>
            <person name="Tay Y."/>
            <person name="Dear P."/>
            <person name="Doerig C."/>
            <person name="Gruber A."/>
            <person name="Parkinson J."/>
            <person name="Shirley M."/>
            <person name="Wan K.L."/>
            <person name="Berriman M."/>
            <person name="Tomley F."/>
            <person name="Pain A."/>
        </authorList>
    </citation>
    <scope>NUCLEOTIDE SEQUENCE [LARGE SCALE GENOMIC DNA]</scope>
    <source>
        <strain evidence="7">Weybridge</strain>
    </source>
</reference>
<dbReference type="SUPFAM" id="SSF52540">
    <property type="entry name" value="P-loop containing nucleoside triphosphate hydrolases"/>
    <property type="match status" value="2"/>
</dbReference>
<keyword evidence="4" id="KW-0067">ATP-binding</keyword>
<dbReference type="AlphaFoldDB" id="U6MB19"/>
<dbReference type="OrthoDB" id="347694at2759"/>
<dbReference type="InterPro" id="IPR022192">
    <property type="entry name" value="SUV3_C"/>
</dbReference>
<proteinExistence type="predicted"/>
<keyword evidence="8" id="KW-1185">Reference proteome</keyword>
<feature type="compositionally biased region" description="Basic and acidic residues" evidence="5">
    <location>
        <begin position="1226"/>
        <end position="1247"/>
    </location>
</feature>
<protein>
    <submittedName>
        <fullName evidence="7">Helicase, putative</fullName>
    </submittedName>
</protein>